<gene>
    <name evidence="2" type="ORF">V5N11_010714</name>
</gene>
<reference evidence="2 3" key="1">
    <citation type="submission" date="2024-04" db="EMBL/GenBank/DDBJ databases">
        <title>Genome assembly C_amara_ONT_v2.</title>
        <authorList>
            <person name="Yant L."/>
            <person name="Moore C."/>
            <person name="Slenker M."/>
        </authorList>
    </citation>
    <scope>NUCLEOTIDE SEQUENCE [LARGE SCALE GENOMIC DNA]</scope>
    <source>
        <tissue evidence="2">Leaf</tissue>
    </source>
</reference>
<feature type="region of interest" description="Disordered" evidence="1">
    <location>
        <begin position="92"/>
        <end position="115"/>
    </location>
</feature>
<name>A0ABD0ZMC0_CARAN</name>
<dbReference type="Proteomes" id="UP001558713">
    <property type="component" value="Unassembled WGS sequence"/>
</dbReference>
<feature type="region of interest" description="Disordered" evidence="1">
    <location>
        <begin position="53"/>
        <end position="75"/>
    </location>
</feature>
<accession>A0ABD0ZMC0</accession>
<protein>
    <submittedName>
        <fullName evidence="2">Uncharacterized protein</fullName>
    </submittedName>
</protein>
<keyword evidence="3" id="KW-1185">Reference proteome</keyword>
<evidence type="ECO:0000256" key="1">
    <source>
        <dbReference type="SAM" id="MobiDB-lite"/>
    </source>
</evidence>
<feature type="compositionally biased region" description="Low complexity" evidence="1">
    <location>
        <begin position="55"/>
        <end position="70"/>
    </location>
</feature>
<evidence type="ECO:0000313" key="3">
    <source>
        <dbReference type="Proteomes" id="UP001558713"/>
    </source>
</evidence>
<evidence type="ECO:0000313" key="2">
    <source>
        <dbReference type="EMBL" id="KAL1195791.1"/>
    </source>
</evidence>
<sequence length="115" mass="12970">MSIMVTHSYMVRDVYAVPFQTSFGIGFHYYSAISELHVHKVVPLFRSKRFPHPQKVSVKPSKPSVTVRSPSKPDPVIVKPIQAPIQEEEEEFFEGSVTKGAAPSPRHVPIPTFLR</sequence>
<proteinExistence type="predicted"/>
<organism evidence="2 3">
    <name type="scientific">Cardamine amara subsp. amara</name>
    <dbReference type="NCBI Taxonomy" id="228776"/>
    <lineage>
        <taxon>Eukaryota</taxon>
        <taxon>Viridiplantae</taxon>
        <taxon>Streptophyta</taxon>
        <taxon>Embryophyta</taxon>
        <taxon>Tracheophyta</taxon>
        <taxon>Spermatophyta</taxon>
        <taxon>Magnoliopsida</taxon>
        <taxon>eudicotyledons</taxon>
        <taxon>Gunneridae</taxon>
        <taxon>Pentapetalae</taxon>
        <taxon>rosids</taxon>
        <taxon>malvids</taxon>
        <taxon>Brassicales</taxon>
        <taxon>Brassicaceae</taxon>
        <taxon>Cardamineae</taxon>
        <taxon>Cardamine</taxon>
    </lineage>
</organism>
<comment type="caution">
    <text evidence="2">The sequence shown here is derived from an EMBL/GenBank/DDBJ whole genome shotgun (WGS) entry which is preliminary data.</text>
</comment>
<dbReference type="EMBL" id="JBANAX010000717">
    <property type="protein sequence ID" value="KAL1195791.1"/>
    <property type="molecule type" value="Genomic_DNA"/>
</dbReference>
<dbReference type="AlphaFoldDB" id="A0ABD0ZMC0"/>